<dbReference type="InterPro" id="IPR036390">
    <property type="entry name" value="WH_DNA-bd_sf"/>
</dbReference>
<feature type="domain" description="HTH gntR-type" evidence="4">
    <location>
        <begin position="9"/>
        <end position="77"/>
    </location>
</feature>
<keyword evidence="7" id="KW-1185">Reference proteome</keyword>
<evidence type="ECO:0000313" key="5">
    <source>
        <dbReference type="EMBL" id="PXV93843.1"/>
    </source>
</evidence>
<keyword evidence="3" id="KW-0804">Transcription</keyword>
<dbReference type="SMART" id="SM00345">
    <property type="entry name" value="HTH_GNTR"/>
    <property type="match status" value="1"/>
</dbReference>
<dbReference type="RefSeq" id="WP_094379201.1">
    <property type="nucleotide sequence ID" value="NZ_NOKA02000025.1"/>
</dbReference>
<accession>A0A255I4S3</accession>
<evidence type="ECO:0000313" key="6">
    <source>
        <dbReference type="EMBL" id="RDY30918.1"/>
    </source>
</evidence>
<dbReference type="Proteomes" id="UP000247523">
    <property type="component" value="Unassembled WGS sequence"/>
</dbReference>
<dbReference type="InterPro" id="IPR000524">
    <property type="entry name" value="Tscrpt_reg_HTH_GntR"/>
</dbReference>
<dbReference type="PROSITE" id="PS50949">
    <property type="entry name" value="HTH_GNTR"/>
    <property type="match status" value="1"/>
</dbReference>
<evidence type="ECO:0000313" key="7">
    <source>
        <dbReference type="Proteomes" id="UP000216411"/>
    </source>
</evidence>
<evidence type="ECO:0000313" key="8">
    <source>
        <dbReference type="Proteomes" id="UP000247523"/>
    </source>
</evidence>
<dbReference type="GO" id="GO:0003700">
    <property type="term" value="F:DNA-binding transcription factor activity"/>
    <property type="evidence" value="ECO:0007669"/>
    <property type="project" value="InterPro"/>
</dbReference>
<dbReference type="SUPFAM" id="SSF46785">
    <property type="entry name" value="Winged helix' DNA-binding domain"/>
    <property type="match status" value="1"/>
</dbReference>
<sequence length="234" mass="26619">MEFSKISAPSLKELFINQLETMILSGKLPIGEKLPSERELSESMQVSRAVVNAGISELARKGFLIIKPRVGTFVADYRRNGTLETLISIMNYNGGILRDAEIRSILELRIAFETLAIELCVPKITNEEIGKLKEYVTQMKTTESIDFASELAFLFQHELACLSGNTLLPLIVSSFKIPVMSLWKRFCRLYGIESLHNNTSVLYQYIEDRNLVKAKEWLLTSILDTVQGDRQIYY</sequence>
<dbReference type="Pfam" id="PF07729">
    <property type="entry name" value="FCD"/>
    <property type="match status" value="1"/>
</dbReference>
<dbReference type="SUPFAM" id="SSF48008">
    <property type="entry name" value="GntR ligand-binding domain-like"/>
    <property type="match status" value="1"/>
</dbReference>
<reference evidence="5 8" key="2">
    <citation type="submission" date="2018-05" db="EMBL/GenBank/DDBJ databases">
        <title>Genomic Encyclopedia of Type Strains, Phase IV (KMG-IV): sequencing the most valuable type-strain genomes for metagenomic binning, comparative biology and taxonomic classification.</title>
        <authorList>
            <person name="Goeker M."/>
        </authorList>
    </citation>
    <scope>NUCLEOTIDE SEQUENCE [LARGE SCALE GENOMIC DNA]</scope>
    <source>
        <strain evidence="5 8">DSM 28816</strain>
    </source>
</reference>
<dbReference type="Pfam" id="PF00392">
    <property type="entry name" value="GntR"/>
    <property type="match status" value="1"/>
</dbReference>
<evidence type="ECO:0000256" key="2">
    <source>
        <dbReference type="ARBA" id="ARBA00023125"/>
    </source>
</evidence>
<dbReference type="InterPro" id="IPR011711">
    <property type="entry name" value="GntR_C"/>
</dbReference>
<dbReference type="Gene3D" id="1.10.10.10">
    <property type="entry name" value="Winged helix-like DNA-binding domain superfamily/Winged helix DNA-binding domain"/>
    <property type="match status" value="1"/>
</dbReference>
<dbReference type="Proteomes" id="UP000216411">
    <property type="component" value="Unassembled WGS sequence"/>
</dbReference>
<dbReference type="Gene3D" id="1.20.120.530">
    <property type="entry name" value="GntR ligand-binding domain-like"/>
    <property type="match status" value="1"/>
</dbReference>
<dbReference type="InterPro" id="IPR008920">
    <property type="entry name" value="TF_FadR/GntR_C"/>
</dbReference>
<organism evidence="5 8">
    <name type="scientific">Lachnotalea glycerini</name>
    <dbReference type="NCBI Taxonomy" id="1763509"/>
    <lineage>
        <taxon>Bacteria</taxon>
        <taxon>Bacillati</taxon>
        <taxon>Bacillota</taxon>
        <taxon>Clostridia</taxon>
        <taxon>Lachnospirales</taxon>
        <taxon>Lachnospiraceae</taxon>
        <taxon>Lachnotalea</taxon>
    </lineage>
</organism>
<comment type="caution">
    <text evidence="5">The sequence shown here is derived from an EMBL/GenBank/DDBJ whole genome shotgun (WGS) entry which is preliminary data.</text>
</comment>
<evidence type="ECO:0000256" key="1">
    <source>
        <dbReference type="ARBA" id="ARBA00023015"/>
    </source>
</evidence>
<reference evidence="6" key="3">
    <citation type="submission" date="2018-07" db="EMBL/GenBank/DDBJ databases">
        <authorList>
            <person name="Quirk P.G."/>
            <person name="Krulwich T.A."/>
        </authorList>
    </citation>
    <scope>NUCLEOTIDE SEQUENCE</scope>
    <source>
        <strain evidence="6">CCRI-19302</strain>
    </source>
</reference>
<keyword evidence="2 5" id="KW-0238">DNA-binding</keyword>
<dbReference type="PRINTS" id="PR00035">
    <property type="entry name" value="HTHGNTR"/>
</dbReference>
<gene>
    <name evidence="5" type="ORF">C8E03_102618</name>
    <name evidence="6" type="ORF">CG710_012170</name>
</gene>
<dbReference type="CDD" id="cd07377">
    <property type="entry name" value="WHTH_GntR"/>
    <property type="match status" value="1"/>
</dbReference>
<evidence type="ECO:0000256" key="3">
    <source>
        <dbReference type="ARBA" id="ARBA00023163"/>
    </source>
</evidence>
<protein>
    <submittedName>
        <fullName evidence="5 6">FadR family transcriptional regulator</fullName>
    </submittedName>
</protein>
<dbReference type="InterPro" id="IPR036388">
    <property type="entry name" value="WH-like_DNA-bd_sf"/>
</dbReference>
<name>A0A255I4S3_9FIRM</name>
<proteinExistence type="predicted"/>
<dbReference type="PANTHER" id="PTHR43537">
    <property type="entry name" value="TRANSCRIPTIONAL REGULATOR, GNTR FAMILY"/>
    <property type="match status" value="1"/>
</dbReference>
<dbReference type="EMBL" id="NOKA02000025">
    <property type="protein sequence ID" value="RDY30918.1"/>
    <property type="molecule type" value="Genomic_DNA"/>
</dbReference>
<dbReference type="GO" id="GO:0003677">
    <property type="term" value="F:DNA binding"/>
    <property type="evidence" value="ECO:0007669"/>
    <property type="project" value="UniProtKB-KW"/>
</dbReference>
<dbReference type="EMBL" id="QICS01000002">
    <property type="protein sequence ID" value="PXV93843.1"/>
    <property type="molecule type" value="Genomic_DNA"/>
</dbReference>
<dbReference type="OrthoDB" id="9799482at2"/>
<dbReference type="AlphaFoldDB" id="A0A255I4S3"/>
<dbReference type="PANTHER" id="PTHR43537:SF5">
    <property type="entry name" value="UXU OPERON TRANSCRIPTIONAL REGULATOR"/>
    <property type="match status" value="1"/>
</dbReference>
<reference evidence="6 7" key="1">
    <citation type="journal article" date="2017" name="Genome Announc.">
        <title>Draft Genome Sequence of a Sporulating and Motile Strain of Lachnotalea glycerini Isolated from Water in Quebec City, Canada.</title>
        <authorList>
            <person name="Maheux A.F."/>
            <person name="Boudreau D.K."/>
            <person name="Berube E."/>
            <person name="Boissinot M."/>
            <person name="Raymond F."/>
            <person name="Brodeur S."/>
            <person name="Corbeil J."/>
            <person name="Isabel S."/>
            <person name="Omar R.F."/>
            <person name="Bergeron M.G."/>
        </authorList>
    </citation>
    <scope>NUCLEOTIDE SEQUENCE [LARGE SCALE GENOMIC DNA]</scope>
    <source>
        <strain evidence="6 7">CCRI-19302</strain>
    </source>
</reference>
<evidence type="ECO:0000259" key="4">
    <source>
        <dbReference type="PROSITE" id="PS50949"/>
    </source>
</evidence>
<keyword evidence="1" id="KW-0805">Transcription regulation</keyword>